<evidence type="ECO:0000256" key="2">
    <source>
        <dbReference type="ARBA" id="ARBA00005369"/>
    </source>
</evidence>
<dbReference type="NCBIfam" id="TIGR04364">
    <property type="entry name" value="methyltran_FxLD"/>
    <property type="match status" value="1"/>
</dbReference>
<accession>A0ABU8AEQ7</accession>
<evidence type="ECO:0000256" key="9">
    <source>
        <dbReference type="ARBA" id="ARBA00030757"/>
    </source>
</evidence>
<evidence type="ECO:0000256" key="6">
    <source>
        <dbReference type="ARBA" id="ARBA00022603"/>
    </source>
</evidence>
<evidence type="ECO:0000313" key="12">
    <source>
        <dbReference type="EMBL" id="MEH0564393.1"/>
    </source>
</evidence>
<comment type="caution">
    <text evidence="12">The sequence shown here is derived from an EMBL/GenBank/DDBJ whole genome shotgun (WGS) entry which is preliminary data.</text>
</comment>
<dbReference type="Proteomes" id="UP001382181">
    <property type="component" value="Unassembled WGS sequence"/>
</dbReference>
<dbReference type="GO" id="GO:0032259">
    <property type="term" value="P:methylation"/>
    <property type="evidence" value="ECO:0007669"/>
    <property type="project" value="UniProtKB-KW"/>
</dbReference>
<dbReference type="CDD" id="cd02440">
    <property type="entry name" value="AdoMet_MTases"/>
    <property type="match status" value="1"/>
</dbReference>
<keyword evidence="7" id="KW-0808">Transferase</keyword>
<gene>
    <name evidence="12" type="primary">fxlM</name>
    <name evidence="12" type="ORF">QBA37_35065</name>
</gene>
<comment type="subcellular location">
    <subcellularLocation>
        <location evidence="1">Cytoplasm</location>
    </subcellularLocation>
</comment>
<dbReference type="EMBL" id="JARUMK010000002">
    <property type="protein sequence ID" value="MEH0564393.1"/>
    <property type="molecule type" value="Genomic_DNA"/>
</dbReference>
<dbReference type="SUPFAM" id="SSF53335">
    <property type="entry name" value="S-adenosyl-L-methionine-dependent methyltransferases"/>
    <property type="match status" value="1"/>
</dbReference>
<dbReference type="Gene3D" id="3.40.50.150">
    <property type="entry name" value="Vaccinia Virus protein VP39"/>
    <property type="match status" value="1"/>
</dbReference>
<evidence type="ECO:0000313" key="13">
    <source>
        <dbReference type="Proteomes" id="UP001382181"/>
    </source>
</evidence>
<proteinExistence type="inferred from homology"/>
<evidence type="ECO:0000256" key="5">
    <source>
        <dbReference type="ARBA" id="ARBA00022490"/>
    </source>
</evidence>
<dbReference type="PANTHER" id="PTHR11579:SF0">
    <property type="entry name" value="PROTEIN-L-ISOASPARTATE(D-ASPARTATE) O-METHYLTRANSFERASE"/>
    <property type="match status" value="1"/>
</dbReference>
<evidence type="ECO:0000256" key="11">
    <source>
        <dbReference type="ARBA" id="ARBA00031350"/>
    </source>
</evidence>
<dbReference type="GO" id="GO:0008168">
    <property type="term" value="F:methyltransferase activity"/>
    <property type="evidence" value="ECO:0007669"/>
    <property type="project" value="UniProtKB-KW"/>
</dbReference>
<dbReference type="InterPro" id="IPR000682">
    <property type="entry name" value="PCMT"/>
</dbReference>
<dbReference type="RefSeq" id="WP_334558704.1">
    <property type="nucleotide sequence ID" value="NZ_JARUMK010000002.1"/>
</dbReference>
<evidence type="ECO:0000256" key="3">
    <source>
        <dbReference type="ARBA" id="ARBA00011890"/>
    </source>
</evidence>
<sequence length="407" mass="44252">MNTTAHSSTEVLRNRLLDEIVEERVAGLYDPRVEEAMRTVPRHEFLPAVSVETAYANQSVSIKDNPAEDALPFSCASKPDVVFFMLVQLQLDAGLRVFEIGAGTGVNAAYIRHLVGPSGFVVTADIDGEVTAYARKTLDATGFRDVEVITRDGVLGAEELAPFDRIIATVGVWDPSPALQNQLTPGGRLVLPLRWRGLTRSVAFTRRPERLLSDSVKMCGFLPMIGQDGEHSGYVDDEHLIRLFWDDDQAIAPPALATAVCRPGTVAWTEACVGPVESFDGIWLRLSATEPTTCRITVKQAAIDAGLRRPAAPALSPALVEADSIAYLTLERITAEDSTEPRFRLGAAGYGPRGHALAERLCTQITAWGDDRAAEPMISLYPAGTPDYELTEGYVIEKPSARMVIAY</sequence>
<dbReference type="InterPro" id="IPR029063">
    <property type="entry name" value="SAM-dependent_MTases_sf"/>
</dbReference>
<protein>
    <recommendedName>
        <fullName evidence="4">Protein-L-isoaspartate O-methyltransferase</fullName>
        <ecNumber evidence="3">2.1.1.77</ecNumber>
    </recommendedName>
    <alternativeName>
        <fullName evidence="11">L-isoaspartyl protein carboxyl methyltransferase</fullName>
    </alternativeName>
    <alternativeName>
        <fullName evidence="9">Protein L-isoaspartyl methyltransferase</fullName>
    </alternativeName>
    <alternativeName>
        <fullName evidence="10">Protein-beta-aspartate methyltransferase</fullName>
    </alternativeName>
</protein>
<dbReference type="PANTHER" id="PTHR11579">
    <property type="entry name" value="PROTEIN-L-ISOASPARTATE O-METHYLTRANSFERASE"/>
    <property type="match status" value="1"/>
</dbReference>
<organism evidence="12 13">
    <name type="scientific">Streptomyces silvae</name>
    <dbReference type="NCBI Taxonomy" id="2803812"/>
    <lineage>
        <taxon>Bacteria</taxon>
        <taxon>Bacillati</taxon>
        <taxon>Actinomycetota</taxon>
        <taxon>Actinomycetes</taxon>
        <taxon>Kitasatosporales</taxon>
        <taxon>Streptomycetaceae</taxon>
        <taxon>Streptomyces</taxon>
    </lineage>
</organism>
<keyword evidence="5" id="KW-0963">Cytoplasm</keyword>
<name>A0ABU8AEQ7_9ACTN</name>
<evidence type="ECO:0000256" key="8">
    <source>
        <dbReference type="ARBA" id="ARBA00022691"/>
    </source>
</evidence>
<dbReference type="Pfam" id="PF01135">
    <property type="entry name" value="PCMT"/>
    <property type="match status" value="1"/>
</dbReference>
<keyword evidence="8" id="KW-0949">S-adenosyl-L-methionine</keyword>
<evidence type="ECO:0000256" key="4">
    <source>
        <dbReference type="ARBA" id="ARBA00013346"/>
    </source>
</evidence>
<reference evidence="12 13" key="1">
    <citation type="submission" date="2023-04" db="EMBL/GenBank/DDBJ databases">
        <title>Genomic diversity of scab-causing Streptomyces spp. in the province of Quebec, Canada.</title>
        <authorList>
            <person name="Biessy A."/>
            <person name="Cadieux M."/>
            <person name="Ciotola M."/>
            <person name="Filion M."/>
        </authorList>
    </citation>
    <scope>NUCLEOTIDE SEQUENCE [LARGE SCALE GENOMIC DNA]</scope>
    <source>
        <strain evidence="12 13">B21-103</strain>
    </source>
</reference>
<comment type="similarity">
    <text evidence="2">Belongs to the methyltransferase superfamily. L-isoaspartyl/D-aspartyl protein methyltransferase family.</text>
</comment>
<dbReference type="InterPro" id="IPR027573">
    <property type="entry name" value="Methyltran_FxLD"/>
</dbReference>
<evidence type="ECO:0000256" key="1">
    <source>
        <dbReference type="ARBA" id="ARBA00004496"/>
    </source>
</evidence>
<evidence type="ECO:0000256" key="10">
    <source>
        <dbReference type="ARBA" id="ARBA00031323"/>
    </source>
</evidence>
<dbReference type="EC" id="2.1.1.77" evidence="3"/>
<keyword evidence="6 12" id="KW-0489">Methyltransferase</keyword>
<keyword evidence="13" id="KW-1185">Reference proteome</keyword>
<evidence type="ECO:0000256" key="7">
    <source>
        <dbReference type="ARBA" id="ARBA00022679"/>
    </source>
</evidence>